<dbReference type="InterPro" id="IPR038765">
    <property type="entry name" value="Papain-like_cys_pep_sf"/>
</dbReference>
<keyword evidence="8" id="KW-0479">Metal-binding</keyword>
<dbReference type="InterPro" id="IPR006588">
    <property type="entry name" value="Peptide_N_glycanase_PAW_dom"/>
</dbReference>
<dbReference type="Proteomes" id="UP000267027">
    <property type="component" value="Unassembled WGS sequence"/>
</dbReference>
<dbReference type="InterPro" id="IPR013766">
    <property type="entry name" value="Thioredoxin_domain"/>
</dbReference>
<keyword evidence="14" id="KW-1185">Reference proteome</keyword>
<dbReference type="Gene3D" id="3.10.620.30">
    <property type="match status" value="1"/>
</dbReference>
<reference evidence="13 14" key="2">
    <citation type="submission" date="2018-11" db="EMBL/GenBank/DDBJ databases">
        <authorList>
            <consortium name="Pathogen Informatics"/>
        </authorList>
    </citation>
    <scope>NUCLEOTIDE SEQUENCE [LARGE SCALE GENOMIC DNA]</scope>
    <source>
        <strain evidence="13 14">Costa Rica</strain>
    </source>
</reference>
<dbReference type="EMBL" id="UYYA01000274">
    <property type="protein sequence ID" value="VDM53298.1"/>
    <property type="molecule type" value="Genomic_DNA"/>
</dbReference>
<dbReference type="Gene3D" id="2.20.25.10">
    <property type="match status" value="1"/>
</dbReference>
<evidence type="ECO:0000256" key="9">
    <source>
        <dbReference type="ARBA" id="ARBA00022801"/>
    </source>
</evidence>
<gene>
    <name evidence="13" type="ORF">ACOC_LOCUS1713</name>
</gene>
<dbReference type="Pfam" id="PF00085">
    <property type="entry name" value="Thioredoxin"/>
    <property type="match status" value="1"/>
</dbReference>
<reference evidence="15" key="1">
    <citation type="submission" date="2017-02" db="UniProtKB">
        <authorList>
            <consortium name="WormBaseParasite"/>
        </authorList>
    </citation>
    <scope>IDENTIFICATION</scope>
</reference>
<evidence type="ECO:0000256" key="8">
    <source>
        <dbReference type="ARBA" id="ARBA00022723"/>
    </source>
</evidence>
<keyword evidence="9" id="KW-0378">Hydrolase</keyword>
<dbReference type="Gene3D" id="2.60.120.1020">
    <property type="entry name" value="Peptide N glycanase, PAW domain"/>
    <property type="match status" value="1"/>
</dbReference>
<dbReference type="GO" id="GO:0046872">
    <property type="term" value="F:metal ion binding"/>
    <property type="evidence" value="ECO:0007669"/>
    <property type="project" value="UniProtKB-KW"/>
</dbReference>
<dbReference type="InterPro" id="IPR050883">
    <property type="entry name" value="PNGase"/>
</dbReference>
<name>A0A0R3PCW9_ANGCS</name>
<evidence type="ECO:0000313" key="13">
    <source>
        <dbReference type="EMBL" id="VDM53298.1"/>
    </source>
</evidence>
<dbReference type="WBParaSite" id="ACOC_0000171201-mRNA-1">
    <property type="protein sequence ID" value="ACOC_0000171201-mRNA-1"/>
    <property type="gene ID" value="ACOC_0000171201"/>
</dbReference>
<dbReference type="PRINTS" id="PR00421">
    <property type="entry name" value="THIOREDOXIN"/>
</dbReference>
<comment type="cofactor">
    <cofactor evidence="2">
        <name>Zn(2+)</name>
        <dbReference type="ChEBI" id="CHEBI:29105"/>
    </cofactor>
</comment>
<evidence type="ECO:0000313" key="15">
    <source>
        <dbReference type="WBParaSite" id="ACOC_0000171201-mRNA-1"/>
    </source>
</evidence>
<dbReference type="GO" id="GO:0005634">
    <property type="term" value="C:nucleus"/>
    <property type="evidence" value="ECO:0007669"/>
    <property type="project" value="TreeGrafter"/>
</dbReference>
<keyword evidence="10" id="KW-0862">Zinc</keyword>
<dbReference type="PROSITE" id="PS00194">
    <property type="entry name" value="THIOREDOXIN_1"/>
    <property type="match status" value="1"/>
</dbReference>
<dbReference type="InterPro" id="IPR002931">
    <property type="entry name" value="Transglutaminase-like"/>
</dbReference>
<evidence type="ECO:0000256" key="4">
    <source>
        <dbReference type="ARBA" id="ARBA00009390"/>
    </source>
</evidence>
<comment type="catalytic activity">
    <reaction evidence="1">
        <text>Hydrolysis of an N(4)-(acetyl-beta-D-glucosaminyl)asparagine residue in which the glucosamine residue may be further glycosylated, to yield a (substituted) N-acetyl-beta-D-glucosaminylamine and a peptide containing an aspartate residue.</text>
        <dbReference type="EC" id="3.5.1.52"/>
    </reaction>
</comment>
<protein>
    <recommendedName>
        <fullName evidence="6">Peptide-N(4)-(N-acetyl-beta-glucosaminyl)asparagine amidase</fullName>
        <ecNumber evidence="5">3.5.1.52</ecNumber>
    </recommendedName>
    <alternativeName>
        <fullName evidence="11">Peptide:N-glycanase</fullName>
    </alternativeName>
</protein>
<evidence type="ECO:0000259" key="12">
    <source>
        <dbReference type="PROSITE" id="PS51352"/>
    </source>
</evidence>
<feature type="domain" description="Thioredoxin" evidence="12">
    <location>
        <begin position="1"/>
        <end position="108"/>
    </location>
</feature>
<comment type="subcellular location">
    <subcellularLocation>
        <location evidence="3">Cytoplasm</location>
    </subcellularLocation>
</comment>
<evidence type="ECO:0000256" key="6">
    <source>
        <dbReference type="ARBA" id="ARBA00018546"/>
    </source>
</evidence>
<dbReference type="EC" id="3.5.1.52" evidence="5"/>
<dbReference type="SUPFAM" id="SSF49785">
    <property type="entry name" value="Galactose-binding domain-like"/>
    <property type="match status" value="1"/>
</dbReference>
<dbReference type="SUPFAM" id="SSF52833">
    <property type="entry name" value="Thioredoxin-like"/>
    <property type="match status" value="1"/>
</dbReference>
<comment type="similarity">
    <text evidence="4">Belongs to the transglutaminase-like superfamily. PNGase family.</text>
</comment>
<evidence type="ECO:0000256" key="11">
    <source>
        <dbReference type="ARBA" id="ARBA00032901"/>
    </source>
</evidence>
<evidence type="ECO:0000256" key="1">
    <source>
        <dbReference type="ARBA" id="ARBA00001650"/>
    </source>
</evidence>
<dbReference type="CDD" id="cd02947">
    <property type="entry name" value="TRX_family"/>
    <property type="match status" value="1"/>
</dbReference>
<keyword evidence="7" id="KW-0963">Cytoplasm</keyword>
<dbReference type="GO" id="GO:0006516">
    <property type="term" value="P:glycoprotein catabolic process"/>
    <property type="evidence" value="ECO:0007669"/>
    <property type="project" value="InterPro"/>
</dbReference>
<dbReference type="InterPro" id="IPR008979">
    <property type="entry name" value="Galactose-bd-like_sf"/>
</dbReference>
<dbReference type="SMART" id="SM00460">
    <property type="entry name" value="TGc"/>
    <property type="match status" value="1"/>
</dbReference>
<evidence type="ECO:0000256" key="3">
    <source>
        <dbReference type="ARBA" id="ARBA00004496"/>
    </source>
</evidence>
<dbReference type="STRING" id="334426.A0A0R3PCW9"/>
<dbReference type="OrthoDB" id="409136at2759"/>
<dbReference type="SUPFAM" id="SSF54001">
    <property type="entry name" value="Cysteine proteinases"/>
    <property type="match status" value="1"/>
</dbReference>
<sequence>MPVQLANNLADLRSKINSADLNHLFVVDFFADWCAPCRAIAPLFEQFSGRFTNATFLKVNVDYSPDISRHYGVRAMPTFVLIKKGKEMERIQGANPQALEQAINRHYSSTPANPNAASESEKRFLQQFVPQTEKVIFIIFAVLRLYSDIVYKTLALSLIPVEKLKEESTGSDALLNWFKNEFFSWCDSPICDSCGSQTAKGSGLNGTPTPKEHDDGADRVEIYQCSCGREVRFPRYNDPAKLLETRKGRCGEWANCFALMASAMDFDTRFVYDVTDHVWVELWITESDNWVHCDPCENVVDRPLLYEKGWGKKLSYVLAFGFDHVCDVTWRYSVNHKKTLRLRKSVREAVLSNFLMKLNTRMAAAITPERALELRRRRIRELVDFLVIGERLTNGEVYGGRISGEFLFYILFFILLEYNCAEDCYTRGTEKIAGWSTFANSSGFIQRKKETDWKMAYLCRQEGESDAEVKHFSEVVRAVFFGTTIFESGSVLVTVCAGDVCLAAHLSGGTGSNAFQHAQLFRTSLDNRESQMKIEIELV</sequence>
<evidence type="ECO:0000313" key="14">
    <source>
        <dbReference type="Proteomes" id="UP000267027"/>
    </source>
</evidence>
<dbReference type="InterPro" id="IPR038680">
    <property type="entry name" value="PAW_sf"/>
</dbReference>
<dbReference type="InterPro" id="IPR036249">
    <property type="entry name" value="Thioredoxin-like_sf"/>
</dbReference>
<proteinExistence type="inferred from homology"/>
<dbReference type="PANTHER" id="PTHR12143:SF19">
    <property type="entry name" value="PEPTIDE-N(4)-(N-ACETYL-BETA-GLUCOSAMINYL)ASPARAGINE AMIDASE"/>
    <property type="match status" value="1"/>
</dbReference>
<evidence type="ECO:0000256" key="7">
    <source>
        <dbReference type="ARBA" id="ARBA00022490"/>
    </source>
</evidence>
<dbReference type="AlphaFoldDB" id="A0A0R3PCW9"/>
<dbReference type="Pfam" id="PF01841">
    <property type="entry name" value="Transglut_core"/>
    <property type="match status" value="1"/>
</dbReference>
<dbReference type="PANTHER" id="PTHR12143">
    <property type="entry name" value="PEPTIDE N-GLYCANASE PNGASE -RELATED"/>
    <property type="match status" value="1"/>
</dbReference>
<evidence type="ECO:0000256" key="5">
    <source>
        <dbReference type="ARBA" id="ARBA00012158"/>
    </source>
</evidence>
<dbReference type="OMA" id="ENHYCSQ"/>
<dbReference type="Gene3D" id="3.40.30.10">
    <property type="entry name" value="Glutaredoxin"/>
    <property type="match status" value="1"/>
</dbReference>
<dbReference type="GO" id="GO:0000224">
    <property type="term" value="F:peptide-N4-(N-acetyl-beta-glucosaminyl)asparagine amidase activity"/>
    <property type="evidence" value="ECO:0007669"/>
    <property type="project" value="UniProtKB-EC"/>
</dbReference>
<dbReference type="InterPro" id="IPR017937">
    <property type="entry name" value="Thioredoxin_CS"/>
</dbReference>
<dbReference type="GO" id="GO:0005829">
    <property type="term" value="C:cytosol"/>
    <property type="evidence" value="ECO:0007669"/>
    <property type="project" value="TreeGrafter"/>
</dbReference>
<dbReference type="PROSITE" id="PS51352">
    <property type="entry name" value="THIOREDOXIN_2"/>
    <property type="match status" value="1"/>
</dbReference>
<accession>A0A0R3PCW9</accession>
<evidence type="ECO:0000256" key="10">
    <source>
        <dbReference type="ARBA" id="ARBA00022833"/>
    </source>
</evidence>
<evidence type="ECO:0000256" key="2">
    <source>
        <dbReference type="ARBA" id="ARBA00001947"/>
    </source>
</evidence>
<organism evidence="15">
    <name type="scientific">Angiostrongylus costaricensis</name>
    <name type="common">Nematode worm</name>
    <dbReference type="NCBI Taxonomy" id="334426"/>
    <lineage>
        <taxon>Eukaryota</taxon>
        <taxon>Metazoa</taxon>
        <taxon>Ecdysozoa</taxon>
        <taxon>Nematoda</taxon>
        <taxon>Chromadorea</taxon>
        <taxon>Rhabditida</taxon>
        <taxon>Rhabditina</taxon>
        <taxon>Rhabditomorpha</taxon>
        <taxon>Strongyloidea</taxon>
        <taxon>Metastrongylidae</taxon>
        <taxon>Angiostrongylus</taxon>
    </lineage>
</organism>
<dbReference type="Pfam" id="PF04721">
    <property type="entry name" value="PAW"/>
    <property type="match status" value="2"/>
</dbReference>